<gene>
    <name evidence="13" type="ORF">TCAL_12304</name>
</gene>
<keyword evidence="6" id="KW-0805">Transcription regulation</keyword>
<evidence type="ECO:0000256" key="10">
    <source>
        <dbReference type="PROSITE-ProRule" id="PRU00042"/>
    </source>
</evidence>
<sequence length="696" mass="79812">MQPTNKDPIQESQDKEGSKEDDDSKAEITESSLDVPDLFPDDVENDLIEPLVKMETDCEPGPSTEVEVNPDLPEQFLETDSGSENDLELDDGDIWQAGPLPKKDTVIDPDEIEGDVGKSPVFLSCEICHKILPSMLAFSQHMRSDHKDSEQERNKPYKCEICGQGYYLLPSLNAHMSKGHKVVNGKATFPCKFCSAVTNCKTNLKRHIRRVHPELAVQDSELSIRCEFCEEAFWRESERLRHVLKVHPEMKIVAKCRLCDQISVNRVMFMDIKGTTVSPTFKNALRRHYARMHPGESIEGISCTKCDQTFGTKQELYKHSKEAHPDIYQCNQCEEKFKIRRDLDRHVKDTHPALKEREFSCELCGSVFDNKASHMAHMRSHKNKSPKFKCSLCGEKFPTKEEKLAHYEEAHPGEAQFKCATCGVGFNSKGAFHNHKKTHEVQSFMCEYCDKSFNRRDSYKEHLLIHTGPRYRCPHCPKEFVQKSNLNRHIRIHLNIKPYNCNYCEKTFSDRGACKSHEKLHTGDQRKPCKFCGQIFSRGQKLRYHMRIHTGEGLLKCDLCDKVFTNGYSMKKHLSTVHSNAGESCIVCGFATKNTKVLASHIKKNHPNFGSRCKDCGLAFRSFTELNRHIHSVHRGERRTGFSCRHCDAIFNSQTDIRTHLIEEHQINEDHALHFLNHFKNEQDISVGSEASNAIL</sequence>
<evidence type="ECO:0000313" key="13">
    <source>
        <dbReference type="EMBL" id="TRY63133.1"/>
    </source>
</evidence>
<evidence type="ECO:0000313" key="14">
    <source>
        <dbReference type="Proteomes" id="UP000318571"/>
    </source>
</evidence>
<dbReference type="STRING" id="6832.A0A553NCF9"/>
<feature type="domain" description="C2H2-type" evidence="12">
    <location>
        <begin position="157"/>
        <end position="180"/>
    </location>
</feature>
<feature type="domain" description="C2H2-type" evidence="12">
    <location>
        <begin position="444"/>
        <end position="471"/>
    </location>
</feature>
<dbReference type="EMBL" id="VCGU01000458">
    <property type="protein sequence ID" value="TRY63133.1"/>
    <property type="molecule type" value="Genomic_DNA"/>
</dbReference>
<dbReference type="GO" id="GO:0008270">
    <property type="term" value="F:zinc ion binding"/>
    <property type="evidence" value="ECO:0007669"/>
    <property type="project" value="UniProtKB-KW"/>
</dbReference>
<dbReference type="InterPro" id="IPR013087">
    <property type="entry name" value="Znf_C2H2_type"/>
</dbReference>
<accession>A0A553NCF9</accession>
<evidence type="ECO:0000256" key="5">
    <source>
        <dbReference type="ARBA" id="ARBA00022833"/>
    </source>
</evidence>
<dbReference type="PROSITE" id="PS50157">
    <property type="entry name" value="ZINC_FINGER_C2H2_2"/>
    <property type="match status" value="13"/>
</dbReference>
<dbReference type="PANTHER" id="PTHR24399:SF23">
    <property type="entry name" value="C2H2-TYPE DOMAIN-CONTAINING PROTEIN"/>
    <property type="match status" value="1"/>
</dbReference>
<feature type="domain" description="C2H2-type" evidence="12">
    <location>
        <begin position="499"/>
        <end position="526"/>
    </location>
</feature>
<dbReference type="InterPro" id="IPR036236">
    <property type="entry name" value="Znf_C2H2_sf"/>
</dbReference>
<protein>
    <recommendedName>
        <fullName evidence="12">C2H2-type domain-containing protein</fullName>
    </recommendedName>
</protein>
<reference evidence="13 14" key="1">
    <citation type="journal article" date="2018" name="Nat. Ecol. Evol.">
        <title>Genomic signatures of mitonuclear coevolution across populations of Tigriopus californicus.</title>
        <authorList>
            <person name="Barreto F.S."/>
            <person name="Watson E.T."/>
            <person name="Lima T.G."/>
            <person name="Willett C.S."/>
            <person name="Edmands S."/>
            <person name="Li W."/>
            <person name="Burton R.S."/>
        </authorList>
    </citation>
    <scope>NUCLEOTIDE SEQUENCE [LARGE SCALE GENOMIC DNA]</scope>
    <source>
        <strain evidence="13 14">San Diego</strain>
    </source>
</reference>
<organism evidence="13 14">
    <name type="scientific">Tigriopus californicus</name>
    <name type="common">Marine copepod</name>
    <dbReference type="NCBI Taxonomy" id="6832"/>
    <lineage>
        <taxon>Eukaryota</taxon>
        <taxon>Metazoa</taxon>
        <taxon>Ecdysozoa</taxon>
        <taxon>Arthropoda</taxon>
        <taxon>Crustacea</taxon>
        <taxon>Multicrustacea</taxon>
        <taxon>Hexanauplia</taxon>
        <taxon>Copepoda</taxon>
        <taxon>Harpacticoida</taxon>
        <taxon>Harpacticidae</taxon>
        <taxon>Tigriopus</taxon>
    </lineage>
</organism>
<evidence type="ECO:0000256" key="4">
    <source>
        <dbReference type="ARBA" id="ARBA00022771"/>
    </source>
</evidence>
<keyword evidence="4 10" id="KW-0863">Zinc-finger</keyword>
<feature type="domain" description="C2H2-type" evidence="12">
    <location>
        <begin position="189"/>
        <end position="212"/>
    </location>
</feature>
<feature type="domain" description="C2H2-type" evidence="12">
    <location>
        <begin position="527"/>
        <end position="554"/>
    </location>
</feature>
<dbReference type="PROSITE" id="PS00028">
    <property type="entry name" value="ZINC_FINGER_C2H2_1"/>
    <property type="match status" value="15"/>
</dbReference>
<feature type="compositionally biased region" description="Acidic residues" evidence="11">
    <location>
        <begin position="81"/>
        <end position="93"/>
    </location>
</feature>
<evidence type="ECO:0000256" key="8">
    <source>
        <dbReference type="ARBA" id="ARBA00023163"/>
    </source>
</evidence>
<evidence type="ECO:0000256" key="2">
    <source>
        <dbReference type="ARBA" id="ARBA00022723"/>
    </source>
</evidence>
<feature type="domain" description="C2H2-type" evidence="12">
    <location>
        <begin position="417"/>
        <end position="444"/>
    </location>
</feature>
<keyword evidence="2" id="KW-0479">Metal-binding</keyword>
<feature type="compositionally biased region" description="Basic and acidic residues" evidence="11">
    <location>
        <begin position="8"/>
        <end position="18"/>
    </location>
</feature>
<dbReference type="SUPFAM" id="SSF57667">
    <property type="entry name" value="beta-beta-alpha zinc fingers"/>
    <property type="match status" value="7"/>
</dbReference>
<feature type="domain" description="C2H2-type" evidence="12">
    <location>
        <begin position="359"/>
        <end position="386"/>
    </location>
</feature>
<evidence type="ECO:0000256" key="9">
    <source>
        <dbReference type="ARBA" id="ARBA00023242"/>
    </source>
</evidence>
<feature type="region of interest" description="Disordered" evidence="11">
    <location>
        <begin position="1"/>
        <end position="42"/>
    </location>
</feature>
<evidence type="ECO:0000259" key="12">
    <source>
        <dbReference type="PROSITE" id="PS50157"/>
    </source>
</evidence>
<keyword evidence="14" id="KW-1185">Reference proteome</keyword>
<feature type="domain" description="C2H2-type" evidence="12">
    <location>
        <begin position="611"/>
        <end position="639"/>
    </location>
</feature>
<keyword evidence="5" id="KW-0862">Zinc</keyword>
<keyword evidence="9" id="KW-0539">Nucleus</keyword>
<feature type="domain" description="C2H2-type" evidence="12">
    <location>
        <begin position="471"/>
        <end position="498"/>
    </location>
</feature>
<evidence type="ECO:0000256" key="1">
    <source>
        <dbReference type="ARBA" id="ARBA00004123"/>
    </source>
</evidence>
<evidence type="ECO:0000256" key="11">
    <source>
        <dbReference type="SAM" id="MobiDB-lite"/>
    </source>
</evidence>
<dbReference type="PANTHER" id="PTHR24399">
    <property type="entry name" value="ZINC FINGER AND BTB DOMAIN-CONTAINING"/>
    <property type="match status" value="1"/>
</dbReference>
<name>A0A553NCF9_TIGCA</name>
<dbReference type="GO" id="GO:0001227">
    <property type="term" value="F:DNA-binding transcription repressor activity, RNA polymerase II-specific"/>
    <property type="evidence" value="ECO:0007669"/>
    <property type="project" value="TreeGrafter"/>
</dbReference>
<dbReference type="GO" id="GO:0005654">
    <property type="term" value="C:nucleoplasm"/>
    <property type="evidence" value="ECO:0007669"/>
    <property type="project" value="TreeGrafter"/>
</dbReference>
<evidence type="ECO:0000256" key="3">
    <source>
        <dbReference type="ARBA" id="ARBA00022737"/>
    </source>
</evidence>
<dbReference type="Pfam" id="PF12874">
    <property type="entry name" value="zf-met"/>
    <property type="match status" value="2"/>
</dbReference>
<keyword evidence="3" id="KW-0677">Repeat</keyword>
<evidence type="ECO:0000256" key="6">
    <source>
        <dbReference type="ARBA" id="ARBA00023015"/>
    </source>
</evidence>
<keyword evidence="7" id="KW-0238">DNA-binding</keyword>
<feature type="domain" description="C2H2-type" evidence="12">
    <location>
        <begin position="388"/>
        <end position="416"/>
    </location>
</feature>
<comment type="caution">
    <text evidence="13">The sequence shown here is derived from an EMBL/GenBank/DDBJ whole genome shotgun (WGS) entry which is preliminary data.</text>
</comment>
<evidence type="ECO:0000256" key="7">
    <source>
        <dbReference type="ARBA" id="ARBA00023125"/>
    </source>
</evidence>
<dbReference type="OMA" id="SWRGQFT"/>
<dbReference type="FunFam" id="3.30.160.60:FF:000110">
    <property type="entry name" value="Zinc finger protein-like"/>
    <property type="match status" value="1"/>
</dbReference>
<dbReference type="GO" id="GO:0000978">
    <property type="term" value="F:RNA polymerase II cis-regulatory region sequence-specific DNA binding"/>
    <property type="evidence" value="ECO:0007669"/>
    <property type="project" value="TreeGrafter"/>
</dbReference>
<feature type="domain" description="C2H2-type" evidence="12">
    <location>
        <begin position="555"/>
        <end position="583"/>
    </location>
</feature>
<feature type="region of interest" description="Disordered" evidence="11">
    <location>
        <begin position="75"/>
        <end position="101"/>
    </location>
</feature>
<keyword evidence="8" id="KW-0804">Transcription</keyword>
<feature type="domain" description="C2H2-type" evidence="12">
    <location>
        <begin position="301"/>
        <end position="324"/>
    </location>
</feature>
<dbReference type="Pfam" id="PF00096">
    <property type="entry name" value="zf-C2H2"/>
    <property type="match status" value="5"/>
</dbReference>
<proteinExistence type="predicted"/>
<comment type="subcellular location">
    <subcellularLocation>
        <location evidence="1">Nucleus</location>
    </subcellularLocation>
</comment>
<dbReference type="Gene3D" id="3.30.160.60">
    <property type="entry name" value="Classic Zinc Finger"/>
    <property type="match status" value="12"/>
</dbReference>
<dbReference type="FunFam" id="3.30.160.60:FF:000325">
    <property type="entry name" value="ZFP90 zinc finger protein"/>
    <property type="match status" value="1"/>
</dbReference>
<dbReference type="SMART" id="SM00355">
    <property type="entry name" value="ZnF_C2H2"/>
    <property type="match status" value="17"/>
</dbReference>
<feature type="domain" description="C2H2-type" evidence="12">
    <location>
        <begin position="328"/>
        <end position="356"/>
    </location>
</feature>
<dbReference type="AlphaFoldDB" id="A0A553NCF9"/>
<dbReference type="Proteomes" id="UP000318571">
    <property type="component" value="Chromosome 10"/>
</dbReference>